<evidence type="ECO:0000313" key="1">
    <source>
        <dbReference type="EMBL" id="SER96778.1"/>
    </source>
</evidence>
<organism evidence="1 2">
    <name type="scientific">Pedococcus cremeus</name>
    <dbReference type="NCBI Taxonomy" id="587636"/>
    <lineage>
        <taxon>Bacteria</taxon>
        <taxon>Bacillati</taxon>
        <taxon>Actinomycetota</taxon>
        <taxon>Actinomycetes</taxon>
        <taxon>Micrococcales</taxon>
        <taxon>Intrasporangiaceae</taxon>
        <taxon>Pedococcus</taxon>
    </lineage>
</organism>
<dbReference type="InterPro" id="IPR027417">
    <property type="entry name" value="P-loop_NTPase"/>
</dbReference>
<evidence type="ECO:0000313" key="2">
    <source>
        <dbReference type="Proteomes" id="UP000199019"/>
    </source>
</evidence>
<dbReference type="Proteomes" id="UP000199019">
    <property type="component" value="Unassembled WGS sequence"/>
</dbReference>
<dbReference type="PANTHER" id="PTHR10285">
    <property type="entry name" value="URIDINE KINASE"/>
    <property type="match status" value="1"/>
</dbReference>
<dbReference type="GO" id="GO:0016301">
    <property type="term" value="F:kinase activity"/>
    <property type="evidence" value="ECO:0007669"/>
    <property type="project" value="UniProtKB-KW"/>
</dbReference>
<reference evidence="2" key="1">
    <citation type="submission" date="2016-10" db="EMBL/GenBank/DDBJ databases">
        <authorList>
            <person name="Varghese N."/>
            <person name="Submissions S."/>
        </authorList>
    </citation>
    <scope>NUCLEOTIDE SEQUENCE [LARGE SCALE GENOMIC DNA]</scope>
    <source>
        <strain evidence="2">CGMCC 1.6963</strain>
    </source>
</reference>
<dbReference type="SUPFAM" id="SSF52540">
    <property type="entry name" value="P-loop containing nucleoside triphosphate hydrolases"/>
    <property type="match status" value="1"/>
</dbReference>
<dbReference type="OrthoDB" id="3192509at2"/>
<keyword evidence="2" id="KW-1185">Reference proteome</keyword>
<keyword evidence="1" id="KW-0808">Transferase</keyword>
<keyword evidence="1" id="KW-0418">Kinase</keyword>
<dbReference type="EMBL" id="FOHB01000002">
    <property type="protein sequence ID" value="SER96778.1"/>
    <property type="molecule type" value="Genomic_DNA"/>
</dbReference>
<name>A0A1H9TI35_9MICO</name>
<protein>
    <submittedName>
        <fullName evidence="1">Panthothenate kinase</fullName>
    </submittedName>
</protein>
<gene>
    <name evidence="1" type="ORF">SAMN05216199_1623</name>
</gene>
<dbReference type="AlphaFoldDB" id="A0A1H9TI35"/>
<dbReference type="STRING" id="587636.SAMN05216199_1623"/>
<dbReference type="Gene3D" id="3.40.50.300">
    <property type="entry name" value="P-loop containing nucleotide triphosphate hydrolases"/>
    <property type="match status" value="2"/>
</dbReference>
<dbReference type="Pfam" id="PF13238">
    <property type="entry name" value="AAA_18"/>
    <property type="match status" value="1"/>
</dbReference>
<accession>A0A1H9TI35</accession>
<dbReference type="RefSeq" id="WP_091757008.1">
    <property type="nucleotide sequence ID" value="NZ_FOHB01000002.1"/>
</dbReference>
<dbReference type="NCBIfam" id="NF006743">
    <property type="entry name" value="PRK09270.1-2"/>
    <property type="match status" value="1"/>
</dbReference>
<sequence length="211" mass="22940">MTGTSVDDLVERLRTLAASGGGRTMVGIVGSPGSGKSTLATLLAERLVDHGAVVVPFDGFHLANAVLERRGLQGRKGAMETFDLDGYAHLLQRLRRASTTVYAPDYDRSIEEPIAGAVAVPPSSRVVITEGNYLLADHPAAGRAQRALDAVWYLDLDEDTRTERLVERHIRFGKTPAEARAWVAGSDQRNADLVARTRERADLVLRLPDSR</sequence>
<proteinExistence type="predicted"/>